<proteinExistence type="predicted"/>
<accession>A0A484H781</accession>
<name>A0A484H781_9ZZZZ</name>
<sequence length="51" mass="5615">MVCPENTVFMNSLQSEGDPVTIHRSLRAYLVCSEAGRAISIACPWYELAGK</sequence>
<reference evidence="1" key="1">
    <citation type="submission" date="2018-10" db="EMBL/GenBank/DDBJ databases">
        <authorList>
            <person name="Gruber-Vodicka H."/>
            <person name="Jaeckle O."/>
        </authorList>
    </citation>
    <scope>NUCLEOTIDE SEQUENCE</scope>
</reference>
<dbReference type="EMBL" id="LR026963">
    <property type="protein sequence ID" value="VBB69430.1"/>
    <property type="molecule type" value="Genomic_DNA"/>
</dbReference>
<evidence type="ECO:0000313" key="1">
    <source>
        <dbReference type="EMBL" id="VBB69430.1"/>
    </source>
</evidence>
<gene>
    <name evidence="1" type="ORF">RIEGSTA812A_PEG_903</name>
</gene>
<organism evidence="1">
    <name type="scientific">invertebrate metagenome</name>
    <dbReference type="NCBI Taxonomy" id="1711999"/>
    <lineage>
        <taxon>unclassified sequences</taxon>
        <taxon>metagenomes</taxon>
        <taxon>organismal metagenomes</taxon>
    </lineage>
</organism>
<protein>
    <submittedName>
        <fullName evidence="1">Uncharacterized protein</fullName>
    </submittedName>
</protein>
<dbReference type="AlphaFoldDB" id="A0A484H781"/>